<feature type="transmembrane region" description="Helical" evidence="7">
    <location>
        <begin position="526"/>
        <end position="545"/>
    </location>
</feature>
<keyword evidence="9" id="KW-1185">Reference proteome</keyword>
<feature type="binding site" evidence="5">
    <location>
        <position position="693"/>
    </location>
    <ligand>
        <name>Zn(2+)</name>
        <dbReference type="ChEBI" id="CHEBI:29105"/>
    </ligand>
</feature>
<dbReference type="GO" id="GO:0006882">
    <property type="term" value="P:intracellular zinc ion homeostasis"/>
    <property type="evidence" value="ECO:0007669"/>
    <property type="project" value="TreeGrafter"/>
</dbReference>
<evidence type="ECO:0000256" key="2">
    <source>
        <dbReference type="ARBA" id="ARBA00022692"/>
    </source>
</evidence>
<feature type="region of interest" description="Disordered" evidence="6">
    <location>
        <begin position="93"/>
        <end position="156"/>
    </location>
</feature>
<protein>
    <recommendedName>
        <fullName evidence="10">HlyIII-domain-containing protein</fullName>
    </recommendedName>
</protein>
<evidence type="ECO:0000256" key="1">
    <source>
        <dbReference type="ARBA" id="ARBA00004141"/>
    </source>
</evidence>
<accession>A0A5B0QPA8</accession>
<name>A0A5B0QPA8_PUCGR</name>
<feature type="transmembrane region" description="Helical" evidence="7">
    <location>
        <begin position="650"/>
        <end position="669"/>
    </location>
</feature>
<dbReference type="PANTHER" id="PTHR20855">
    <property type="entry name" value="ADIPOR/PROGESTIN RECEPTOR-RELATED"/>
    <property type="match status" value="1"/>
</dbReference>
<evidence type="ECO:0000256" key="5">
    <source>
        <dbReference type="PIRSR" id="PIRSR604254-1"/>
    </source>
</evidence>
<dbReference type="PANTHER" id="PTHR20855:SF97">
    <property type="entry name" value="ADIPOR-LIKE RECEPTOR IZH3-RELATED"/>
    <property type="match status" value="1"/>
</dbReference>
<dbReference type="InterPro" id="IPR004254">
    <property type="entry name" value="AdipoR/HlyIII-related"/>
</dbReference>
<feature type="binding site" evidence="5">
    <location>
        <position position="543"/>
    </location>
    <ligand>
        <name>Zn(2+)</name>
        <dbReference type="ChEBI" id="CHEBI:29105"/>
    </ligand>
</feature>
<evidence type="ECO:0000313" key="8">
    <source>
        <dbReference type="EMBL" id="KAA1114959.1"/>
    </source>
</evidence>
<evidence type="ECO:0000256" key="6">
    <source>
        <dbReference type="SAM" id="MobiDB-lite"/>
    </source>
</evidence>
<proteinExistence type="predicted"/>
<feature type="binding site" evidence="5">
    <location>
        <position position="689"/>
    </location>
    <ligand>
        <name>Zn(2+)</name>
        <dbReference type="ChEBI" id="CHEBI:29105"/>
    </ligand>
</feature>
<feature type="transmembrane region" description="Helical" evidence="7">
    <location>
        <begin position="557"/>
        <end position="576"/>
    </location>
</feature>
<feature type="transmembrane region" description="Helical" evidence="7">
    <location>
        <begin position="588"/>
        <end position="607"/>
    </location>
</feature>
<keyword evidence="2 7" id="KW-0812">Transmembrane</keyword>
<dbReference type="GO" id="GO:0046872">
    <property type="term" value="F:metal ion binding"/>
    <property type="evidence" value="ECO:0007669"/>
    <property type="project" value="UniProtKB-KW"/>
</dbReference>
<dbReference type="GO" id="GO:0016020">
    <property type="term" value="C:membrane"/>
    <property type="evidence" value="ECO:0007669"/>
    <property type="project" value="UniProtKB-SubCell"/>
</dbReference>
<gene>
    <name evidence="8" type="ORF">PGT21_028052</name>
</gene>
<comment type="subcellular location">
    <subcellularLocation>
        <location evidence="1">Membrane</location>
        <topology evidence="1">Multi-pass membrane protein</topology>
    </subcellularLocation>
</comment>
<dbReference type="OrthoDB" id="5585746at2759"/>
<sequence>MNTATAVSPRRSKSLSSHHPTQLNLINSNNNNHNQQIINLSFRLYHHSQPQSIQSLDLPPISLLPTTLISLYSTLNDHLKLVQVSLKLINNSKNHHHHQSTEPQSEKRITTTDSHCSSSDISSSSSNSTSGSQTNSSSSSRSSRSNSTTSPTTNPEYDYHRLLSFLIKNEKAALVSREEEDGGQDNDEKSSKTVDLSFRFPFDVSSVTLRSPNQLSSLPSLTTFVQQVTHYIHQLKIDLFSTHQLIFNLPESSSPSASRSATIYTSLTDFNLKQPLDRLAGCLPSIPDPNQLVERLTFHSQKLDELLSQLSFLSQYPTHFPSLPILLPEASSNSGHQRALSFNQITPEILKSFPSPNSLRQYFSEESDRLASLLPGLPTGLSESIGQTSNQITSALRACKEEAQAVLHDGEVFIREEGEKLKGWVDSETEKLRLALQMGTSRLLTYHELPDEWKNNQFIVKGYRFIPLDRWHHLLLSGIQWHNETINIHTHFFGTLSLFYLLFFLWPTTPHTAPDSSTMTDRVISLIFLVCAIKCLICSTAWHLFSGCGTLGPFRRLACVDYVGISGLIAASVMSMEYYGFYCRPGLAGLYMSFTVAMGIIGMILPFQPFFDRPESKGIRIVFFVSMAGSALIPQAHMAYLYGLRETFHFYYPALPSVISYLAGLFFYATNWPERIRPGWVFDTLFHSHQFWHVAIVAAIWLHWRAIGIIHDSGRLGFSCSAQAIEQFHNTPTPSLISAWPSVLPNWLF</sequence>
<evidence type="ECO:0000313" key="9">
    <source>
        <dbReference type="Proteomes" id="UP000324748"/>
    </source>
</evidence>
<dbReference type="EMBL" id="VSWC01000014">
    <property type="protein sequence ID" value="KAA1114959.1"/>
    <property type="molecule type" value="Genomic_DNA"/>
</dbReference>
<evidence type="ECO:0000256" key="7">
    <source>
        <dbReference type="SAM" id="Phobius"/>
    </source>
</evidence>
<feature type="transmembrane region" description="Helical" evidence="7">
    <location>
        <begin position="619"/>
        <end position="638"/>
    </location>
</feature>
<reference evidence="8 9" key="1">
    <citation type="submission" date="2019-05" db="EMBL/GenBank/DDBJ databases">
        <title>Emergence of the Ug99 lineage of the wheat stem rust pathogen through somatic hybridization.</title>
        <authorList>
            <person name="Li F."/>
            <person name="Upadhyaya N.M."/>
            <person name="Sperschneider J."/>
            <person name="Matny O."/>
            <person name="Nguyen-Phuc H."/>
            <person name="Mago R."/>
            <person name="Raley C."/>
            <person name="Miller M.E."/>
            <person name="Silverstein K.A.T."/>
            <person name="Henningsen E."/>
            <person name="Hirsch C.D."/>
            <person name="Visser B."/>
            <person name="Pretorius Z.A."/>
            <person name="Steffenson B.J."/>
            <person name="Schwessinger B."/>
            <person name="Dodds P.N."/>
            <person name="Figueroa M."/>
        </authorList>
    </citation>
    <scope>NUCLEOTIDE SEQUENCE [LARGE SCALE GENOMIC DNA]</scope>
    <source>
        <strain evidence="8">21-0</strain>
    </source>
</reference>
<evidence type="ECO:0000256" key="4">
    <source>
        <dbReference type="ARBA" id="ARBA00023136"/>
    </source>
</evidence>
<evidence type="ECO:0008006" key="10">
    <source>
        <dbReference type="Google" id="ProtNLM"/>
    </source>
</evidence>
<keyword evidence="5" id="KW-0479">Metal-binding</keyword>
<dbReference type="Pfam" id="PF03006">
    <property type="entry name" value="HlyIII"/>
    <property type="match status" value="1"/>
</dbReference>
<dbReference type="AlphaFoldDB" id="A0A5B0QPA8"/>
<feature type="transmembrane region" description="Helical" evidence="7">
    <location>
        <begin position="486"/>
        <end position="506"/>
    </location>
</feature>
<keyword evidence="5" id="KW-0862">Zinc</keyword>
<evidence type="ECO:0000256" key="3">
    <source>
        <dbReference type="ARBA" id="ARBA00022989"/>
    </source>
</evidence>
<keyword evidence="4 7" id="KW-0472">Membrane</keyword>
<dbReference type="GO" id="GO:0038023">
    <property type="term" value="F:signaling receptor activity"/>
    <property type="evidence" value="ECO:0007669"/>
    <property type="project" value="TreeGrafter"/>
</dbReference>
<keyword evidence="3 7" id="KW-1133">Transmembrane helix</keyword>
<comment type="caution">
    <text evidence="8">The sequence shown here is derived from an EMBL/GenBank/DDBJ whole genome shotgun (WGS) entry which is preliminary data.</text>
</comment>
<organism evidence="8 9">
    <name type="scientific">Puccinia graminis f. sp. tritici</name>
    <dbReference type="NCBI Taxonomy" id="56615"/>
    <lineage>
        <taxon>Eukaryota</taxon>
        <taxon>Fungi</taxon>
        <taxon>Dikarya</taxon>
        <taxon>Basidiomycota</taxon>
        <taxon>Pucciniomycotina</taxon>
        <taxon>Pucciniomycetes</taxon>
        <taxon>Pucciniales</taxon>
        <taxon>Pucciniaceae</taxon>
        <taxon>Puccinia</taxon>
    </lineage>
</organism>
<feature type="compositionally biased region" description="Low complexity" evidence="6">
    <location>
        <begin position="111"/>
        <end position="154"/>
    </location>
</feature>
<dbReference type="Proteomes" id="UP000324748">
    <property type="component" value="Unassembled WGS sequence"/>
</dbReference>
<feature type="region of interest" description="Disordered" evidence="6">
    <location>
        <begin position="1"/>
        <end position="30"/>
    </location>
</feature>